<dbReference type="SMART" id="SM00634">
    <property type="entry name" value="BID_1"/>
    <property type="match status" value="2"/>
</dbReference>
<feature type="chain" id="PRO_5045408065" evidence="2">
    <location>
        <begin position="34"/>
        <end position="1097"/>
    </location>
</feature>
<dbReference type="InterPro" id="IPR025883">
    <property type="entry name" value="Cadherin-like_domain"/>
</dbReference>
<dbReference type="Pfam" id="PF00395">
    <property type="entry name" value="SLH"/>
    <property type="match status" value="2"/>
</dbReference>
<sequence length="1097" mass="116091">MSRNRLKKYAVMMLVFMLAAGMLPAGGSRAAGAAIVDQQSPGSPGGVWINADSGLTRYQTFTPAVTGSLSAVELSLDASGSGDIIVYLYRESDRSAPLATARTGMSSGWVTFDFSGASPYLTKNTMYRLAVTTEYGGYNGVMWSIAGGDPYPRGASNSYGYDFGFRTYMVADESTSADYSEIEVGDARLLADGASQTSVTVRLKDAQGDARTSGGEAVVISSTRGTIGETTDNLDGTYTATLTADTTLGTAIVSAGVDGSPLTSTASVQFVEGDVSPSRSAVTAGGTSIRADGSSTLSIFATLKDDYDHPLAGREVTLEADGGESDIEAVNGTTDASGTAEFKVSNLAMEEVTYSAKDAESGLTLDGTVKISFLYDQPPSIRIRVTPEAPTYNEVFVWPGASAYGEYNEIADMKWAKGSHPLSYFPSGGRTLGEGFWVGENGIYTVYAVDTAGNASVKEVDIQNILRKSSDAALSAWTITGNGAAIPFDFEAGKTDYTVQVATSVDSLKMALTASSAYADITLNGSAIDSDAESGEFPLTPGDNTFEIVVEAQDGTVRTYTLNVVREQPMSGDAALSAWTITGNGAAIPFDFEAGKTDYAVQVATSVDSLKMVLSASNAYAGIAVNGSPIGSGFESAALPLAVGNNTFEIAVKAQDGTVRTYTLNVVRAEPTTIPVDNGGTGSVNPDMPVDLIVNETVFPWMAFLKKEADGKKSIEARLDLDRVTQVISRSGPGSAAFAFVVKEEADRYTLRLSADAAVRLAERTADVTFQTSLGRYKLPFAEAMRDESRWADEPASELLVVLERSAITADMKKEADAGGFRLVGEPVDFGLYVKHRGATFKMDSSNRFITGLLNVPADAADVSTAMRWDGGRFRPVPTAFTAQNGQGTAVFRSLTHGTFILAAQTFSLTDLEGHWAKSEIRDMTGRMIVNGFEGGRFMPRSVVTRAELAVMLAKALGLPKVEEASVFRDVKAGSWYKEEVSAVHAYGLMDGIGEDAFGPDRQVSREEAIVTMIRALRLALGAEKLDSLRKQAEMGTFADSSFISSRAVEEVRTAVGIGLVKGEGGKLNPQQPLSRAVTAVLLYRMLLLSGMLGGDS</sequence>
<keyword evidence="5" id="KW-1185">Reference proteome</keyword>
<feature type="domain" description="SLH" evidence="3">
    <location>
        <begin position="1035"/>
        <end position="1097"/>
    </location>
</feature>
<comment type="similarity">
    <text evidence="1">Belongs to the intimin/invasin family.</text>
</comment>
<evidence type="ECO:0000313" key="5">
    <source>
        <dbReference type="Proteomes" id="UP001161691"/>
    </source>
</evidence>
<dbReference type="RefSeq" id="WP_282911449.1">
    <property type="nucleotide sequence ID" value="NZ_JAGRPV010000001.1"/>
</dbReference>
<gene>
    <name evidence="4" type="ORF">KB449_27640</name>
</gene>
<dbReference type="PANTHER" id="PTHR43308:SF5">
    <property type="entry name" value="S-LAYER PROTEIN _ PEPTIDOGLYCAN ENDO-BETA-N-ACETYLGLUCOSAMINIDASE"/>
    <property type="match status" value="1"/>
</dbReference>
<organism evidence="4 5">
    <name type="scientific">Cohnella hashimotonis</name>
    <dbReference type="NCBI Taxonomy" id="2826895"/>
    <lineage>
        <taxon>Bacteria</taxon>
        <taxon>Bacillati</taxon>
        <taxon>Bacillota</taxon>
        <taxon>Bacilli</taxon>
        <taxon>Bacillales</taxon>
        <taxon>Paenibacillaceae</taxon>
        <taxon>Cohnella</taxon>
    </lineage>
</organism>
<dbReference type="InterPro" id="IPR008964">
    <property type="entry name" value="Invasin/intimin_cell_adhesion"/>
</dbReference>
<dbReference type="InterPro" id="IPR013783">
    <property type="entry name" value="Ig-like_fold"/>
</dbReference>
<evidence type="ECO:0000313" key="4">
    <source>
        <dbReference type="EMBL" id="MDI4648755.1"/>
    </source>
</evidence>
<feature type="signal peptide" evidence="2">
    <location>
        <begin position="1"/>
        <end position="33"/>
    </location>
</feature>
<dbReference type="Pfam" id="PF12733">
    <property type="entry name" value="Cadherin-like"/>
    <property type="match status" value="2"/>
</dbReference>
<accession>A0ABT6TPR3</accession>
<dbReference type="InterPro" id="IPR001119">
    <property type="entry name" value="SLH_dom"/>
</dbReference>
<name>A0ABT6TPR3_9BACL</name>
<dbReference type="Pfam" id="PF02369">
    <property type="entry name" value="Big_1"/>
    <property type="match status" value="1"/>
</dbReference>
<dbReference type="Proteomes" id="UP001161691">
    <property type="component" value="Unassembled WGS sequence"/>
</dbReference>
<dbReference type="InterPro" id="IPR051465">
    <property type="entry name" value="Cell_Envelope_Struct_Comp"/>
</dbReference>
<dbReference type="Pfam" id="PF09134">
    <property type="entry name" value="Invasin_D3"/>
    <property type="match status" value="1"/>
</dbReference>
<evidence type="ECO:0000256" key="2">
    <source>
        <dbReference type="SAM" id="SignalP"/>
    </source>
</evidence>
<proteinExistence type="inferred from homology"/>
<dbReference type="InterPro" id="IPR003344">
    <property type="entry name" value="Big_1_dom"/>
</dbReference>
<keyword evidence="2" id="KW-0732">Signal</keyword>
<dbReference type="InterPro" id="IPR015217">
    <property type="entry name" value="Invasin_dom_3"/>
</dbReference>
<feature type="domain" description="SLH" evidence="3">
    <location>
        <begin position="904"/>
        <end position="967"/>
    </location>
</feature>
<evidence type="ECO:0000256" key="1">
    <source>
        <dbReference type="ARBA" id="ARBA00010116"/>
    </source>
</evidence>
<evidence type="ECO:0000259" key="3">
    <source>
        <dbReference type="PROSITE" id="PS51272"/>
    </source>
</evidence>
<feature type="domain" description="SLH" evidence="3">
    <location>
        <begin position="968"/>
        <end position="1027"/>
    </location>
</feature>
<reference evidence="4" key="1">
    <citation type="submission" date="2023-04" db="EMBL/GenBank/DDBJ databases">
        <title>Comparative genomic analysis of Cohnella hashimotonis sp. nov., isolated from the International Space Station.</title>
        <authorList>
            <person name="Venkateswaran K."/>
            <person name="Simpson A."/>
        </authorList>
    </citation>
    <scope>NUCLEOTIDE SEQUENCE</scope>
    <source>
        <strain evidence="4">F6_2S_P_1</strain>
    </source>
</reference>
<dbReference type="PANTHER" id="PTHR43308">
    <property type="entry name" value="OUTER MEMBRANE PROTEIN ALPHA-RELATED"/>
    <property type="match status" value="1"/>
</dbReference>
<dbReference type="EMBL" id="JAGRPV010000001">
    <property type="protein sequence ID" value="MDI4648755.1"/>
    <property type="molecule type" value="Genomic_DNA"/>
</dbReference>
<dbReference type="PROSITE" id="PS51272">
    <property type="entry name" value="SLH"/>
    <property type="match status" value="3"/>
</dbReference>
<dbReference type="Gene3D" id="2.60.40.10">
    <property type="entry name" value="Immunoglobulins"/>
    <property type="match status" value="2"/>
</dbReference>
<dbReference type="SUPFAM" id="SSF49373">
    <property type="entry name" value="Invasin/intimin cell-adhesion fragments"/>
    <property type="match status" value="2"/>
</dbReference>
<protein>
    <submittedName>
        <fullName evidence="4">Cadherin-like beta sandwich domain-containing protein</fullName>
    </submittedName>
</protein>
<comment type="caution">
    <text evidence="4">The sequence shown here is derived from an EMBL/GenBank/DDBJ whole genome shotgun (WGS) entry which is preliminary data.</text>
</comment>